<accession>A0AC35UG59</accession>
<dbReference type="Proteomes" id="UP000095286">
    <property type="component" value="Unplaced"/>
</dbReference>
<organism evidence="1 2">
    <name type="scientific">Rhabditophanes sp. KR3021</name>
    <dbReference type="NCBI Taxonomy" id="114890"/>
    <lineage>
        <taxon>Eukaryota</taxon>
        <taxon>Metazoa</taxon>
        <taxon>Ecdysozoa</taxon>
        <taxon>Nematoda</taxon>
        <taxon>Chromadorea</taxon>
        <taxon>Rhabditida</taxon>
        <taxon>Tylenchina</taxon>
        <taxon>Panagrolaimomorpha</taxon>
        <taxon>Strongyloidoidea</taxon>
        <taxon>Alloionematidae</taxon>
        <taxon>Rhabditophanes</taxon>
    </lineage>
</organism>
<proteinExistence type="predicted"/>
<evidence type="ECO:0000313" key="1">
    <source>
        <dbReference type="Proteomes" id="UP000095286"/>
    </source>
</evidence>
<reference evidence="2" key="1">
    <citation type="submission" date="2016-11" db="UniProtKB">
        <authorList>
            <consortium name="WormBaseParasite"/>
        </authorList>
    </citation>
    <scope>IDENTIFICATION</scope>
    <source>
        <strain evidence="2">KR3021</strain>
    </source>
</reference>
<evidence type="ECO:0000313" key="2">
    <source>
        <dbReference type="WBParaSite" id="RSKR_0001083700.1"/>
    </source>
</evidence>
<protein>
    <submittedName>
        <fullName evidence="2">Peptidase A1 domain-containing protein</fullName>
    </submittedName>
</protein>
<name>A0AC35UG59_9BILA</name>
<sequence>MKTLILLILISVVSAAVYKHSIHKNPSAKKKLIKAGKWKDRVKLKNDLLISYKAANHGNVRQIVKDYDNMEYTAEITLGTPPQVFSVILDTGSSNLFIPGLSFCQEAQNNCNQKHYFNQSKSRTFLNNDTPFQLQYGLGEASGVLGQDTLQVMTGQDVLTIKNVTFGLANKLSQNFIEDPYDGILGLAFQSISEDNVPTPLSIAIRQKNLDLPLFTIFLQHGSLNEGASGGVYTYGGIDTQNCAKQVNWQPLSQETYWQFVMSSFRYGTFSQKNEWQVISDSGTSFIAAPVAIVDVVAKIAGANYDAEQDIYLIPCNAKLPPIILGIGAHQYSIPSKYYIDEIAPNVCELGVFEVNLGGGMVPAFILGDVFIQAYCNIYDIGNSRIGFAKSIN</sequence>
<dbReference type="WBParaSite" id="RSKR_0001083700.1">
    <property type="protein sequence ID" value="RSKR_0001083700.1"/>
    <property type="gene ID" value="RSKR_0001083700"/>
</dbReference>